<organism evidence="18 19">
    <name type="scientific">Culex pipiens pipiens</name>
    <name type="common">Northern house mosquito</name>
    <dbReference type="NCBI Taxonomy" id="38569"/>
    <lineage>
        <taxon>Eukaryota</taxon>
        <taxon>Metazoa</taxon>
        <taxon>Ecdysozoa</taxon>
        <taxon>Arthropoda</taxon>
        <taxon>Hexapoda</taxon>
        <taxon>Insecta</taxon>
        <taxon>Pterygota</taxon>
        <taxon>Neoptera</taxon>
        <taxon>Endopterygota</taxon>
        <taxon>Diptera</taxon>
        <taxon>Nematocera</taxon>
        <taxon>Culicoidea</taxon>
        <taxon>Culicidae</taxon>
        <taxon>Culicinae</taxon>
        <taxon>Culicini</taxon>
        <taxon>Culex</taxon>
        <taxon>Culex</taxon>
    </lineage>
</organism>
<dbReference type="PANTHER" id="PTHR20963:SF51">
    <property type="entry name" value="MULTIPLE INOSITOL POLYPHOSPHATE PHOSPHATASE 1"/>
    <property type="match status" value="1"/>
</dbReference>
<dbReference type="PANTHER" id="PTHR20963">
    <property type="entry name" value="MULTIPLE INOSITOL POLYPHOSPHATE PHOSPHATASE-RELATED"/>
    <property type="match status" value="1"/>
</dbReference>
<feature type="chain" id="PRO_5044887750" description="Multiple inositol polyphosphate phosphatase 1" evidence="16">
    <location>
        <begin position="21"/>
        <end position="791"/>
    </location>
</feature>
<dbReference type="InterPro" id="IPR000560">
    <property type="entry name" value="His_Pase_clade-2"/>
</dbReference>
<feature type="domain" description="DUF4771" evidence="17">
    <location>
        <begin position="610"/>
        <end position="760"/>
    </location>
</feature>
<evidence type="ECO:0000256" key="15">
    <source>
        <dbReference type="ARBA" id="ARBA00043832"/>
    </source>
</evidence>
<dbReference type="EMBL" id="JBEHCU010010637">
    <property type="protein sequence ID" value="KAL1377928.1"/>
    <property type="molecule type" value="Genomic_DNA"/>
</dbReference>
<evidence type="ECO:0000256" key="14">
    <source>
        <dbReference type="ARBA" id="ARBA00043691"/>
    </source>
</evidence>
<evidence type="ECO:0000256" key="8">
    <source>
        <dbReference type="ARBA" id="ARBA00022801"/>
    </source>
</evidence>
<keyword evidence="7 16" id="KW-0732">Signal</keyword>
<comment type="catalytic activity">
    <reaction evidence="12">
        <text>1D-myo-inositol 1,2,5,6-tetrakisphosphate + H2O = 1D-myo-inositol 1,2,6-trisphosphate + phosphate</text>
        <dbReference type="Rhea" id="RHEA:77119"/>
        <dbReference type="ChEBI" id="CHEBI:15377"/>
        <dbReference type="ChEBI" id="CHEBI:43474"/>
        <dbReference type="ChEBI" id="CHEBI:195535"/>
        <dbReference type="ChEBI" id="CHEBI:195537"/>
        <dbReference type="EC" id="3.1.3.62"/>
    </reaction>
    <physiologicalReaction direction="left-to-right" evidence="12">
        <dbReference type="Rhea" id="RHEA:77120"/>
    </physiologicalReaction>
</comment>
<evidence type="ECO:0000256" key="16">
    <source>
        <dbReference type="SAM" id="SignalP"/>
    </source>
</evidence>
<accession>A0ABD1CNE6</accession>
<evidence type="ECO:0000256" key="13">
    <source>
        <dbReference type="ARBA" id="ARBA00043671"/>
    </source>
</evidence>
<evidence type="ECO:0000256" key="7">
    <source>
        <dbReference type="ARBA" id="ARBA00022729"/>
    </source>
</evidence>
<dbReference type="SUPFAM" id="SSF53254">
    <property type="entry name" value="Phosphoglycerate mutase-like"/>
    <property type="match status" value="1"/>
</dbReference>
<comment type="similarity">
    <text evidence="2">Belongs to the histidine acid phosphatase family. MINPP1 subfamily.</text>
</comment>
<keyword evidence="8" id="KW-0378">Hydrolase</keyword>
<dbReference type="EC" id="3.1.3.80" evidence="3"/>
<dbReference type="InterPro" id="IPR031936">
    <property type="entry name" value="DUF4771"/>
</dbReference>
<comment type="catalytic activity">
    <reaction evidence="13">
        <text>1D-myo-inositol 1,2,4,5,6-pentakisphosphate + H2O = 1D-myo-inositol 1,2,5,6-tetrakisphosphate + phosphate</text>
        <dbReference type="Rhea" id="RHEA:77115"/>
        <dbReference type="ChEBI" id="CHEBI:15377"/>
        <dbReference type="ChEBI" id="CHEBI:43474"/>
        <dbReference type="ChEBI" id="CHEBI:57798"/>
        <dbReference type="ChEBI" id="CHEBI:195535"/>
        <dbReference type="EC" id="3.1.3.62"/>
    </reaction>
    <physiologicalReaction direction="left-to-right" evidence="13">
        <dbReference type="Rhea" id="RHEA:77116"/>
    </physiologicalReaction>
</comment>
<dbReference type="CDD" id="cd07061">
    <property type="entry name" value="HP_HAP_like"/>
    <property type="match status" value="1"/>
</dbReference>
<dbReference type="InterPro" id="IPR029033">
    <property type="entry name" value="His_PPase_superfam"/>
</dbReference>
<dbReference type="AlphaFoldDB" id="A0ABD1CNE6"/>
<proteinExistence type="inferred from homology"/>
<keyword evidence="6" id="KW-1003">Cell membrane</keyword>
<comment type="caution">
    <text evidence="18">The sequence shown here is derived from an EMBL/GenBank/DDBJ whole genome shotgun (WGS) entry which is preliminary data.</text>
</comment>
<evidence type="ECO:0000256" key="5">
    <source>
        <dbReference type="ARBA" id="ARBA00018097"/>
    </source>
</evidence>
<dbReference type="PROSITE" id="PS51257">
    <property type="entry name" value="PROKAR_LIPOPROTEIN"/>
    <property type="match status" value="1"/>
</dbReference>
<protein>
    <recommendedName>
        <fullName evidence="5">Multiple inositol polyphosphate phosphatase 1</fullName>
        <ecNumber evidence="4">3.1.3.62</ecNumber>
        <ecNumber evidence="3">3.1.3.80</ecNumber>
    </recommendedName>
    <alternativeName>
        <fullName evidence="11">2,3-bisphosphoglycerate 3-phosphatase</fullName>
    </alternativeName>
</protein>
<evidence type="ECO:0000256" key="12">
    <source>
        <dbReference type="ARBA" id="ARBA00043668"/>
    </source>
</evidence>
<evidence type="ECO:0000256" key="1">
    <source>
        <dbReference type="ARBA" id="ARBA00004236"/>
    </source>
</evidence>
<comment type="catalytic activity">
    <reaction evidence="15">
        <text>(2R)-2,3-bisphosphoglycerate + H2O = (2R)-2-phosphoglycerate + phosphate</text>
        <dbReference type="Rhea" id="RHEA:27381"/>
        <dbReference type="ChEBI" id="CHEBI:15377"/>
        <dbReference type="ChEBI" id="CHEBI:43474"/>
        <dbReference type="ChEBI" id="CHEBI:58248"/>
        <dbReference type="ChEBI" id="CHEBI:58289"/>
        <dbReference type="EC" id="3.1.3.80"/>
    </reaction>
    <physiologicalReaction direction="left-to-right" evidence="15">
        <dbReference type="Rhea" id="RHEA:27382"/>
    </physiologicalReaction>
</comment>
<reference evidence="18 19" key="1">
    <citation type="submission" date="2024-05" db="EMBL/GenBank/DDBJ databases">
        <title>Culex pipiens pipiens assembly and annotation.</title>
        <authorList>
            <person name="Alout H."/>
            <person name="Durand T."/>
        </authorList>
    </citation>
    <scope>NUCLEOTIDE SEQUENCE [LARGE SCALE GENOMIC DNA]</scope>
    <source>
        <strain evidence="18">HA-2024</strain>
        <tissue evidence="18">Whole body</tissue>
    </source>
</reference>
<evidence type="ECO:0000313" key="18">
    <source>
        <dbReference type="EMBL" id="KAL1377928.1"/>
    </source>
</evidence>
<dbReference type="GO" id="GO:0034417">
    <property type="term" value="F:bisphosphoglycerate 3-phosphatase activity"/>
    <property type="evidence" value="ECO:0007669"/>
    <property type="project" value="UniProtKB-EC"/>
</dbReference>
<evidence type="ECO:0000313" key="19">
    <source>
        <dbReference type="Proteomes" id="UP001562425"/>
    </source>
</evidence>
<comment type="catalytic activity">
    <reaction evidence="14">
        <text>1D-myo-inositol hexakisphosphate + H2O = 1D-myo-inositol 1,2,4,5,6-pentakisphosphate + phosphate</text>
        <dbReference type="Rhea" id="RHEA:16989"/>
        <dbReference type="ChEBI" id="CHEBI:15377"/>
        <dbReference type="ChEBI" id="CHEBI:43474"/>
        <dbReference type="ChEBI" id="CHEBI:57798"/>
        <dbReference type="ChEBI" id="CHEBI:58130"/>
        <dbReference type="EC" id="3.1.3.62"/>
    </reaction>
    <physiologicalReaction direction="left-to-right" evidence="14">
        <dbReference type="Rhea" id="RHEA:16990"/>
    </physiologicalReaction>
</comment>
<dbReference type="GO" id="GO:0005886">
    <property type="term" value="C:plasma membrane"/>
    <property type="evidence" value="ECO:0007669"/>
    <property type="project" value="UniProtKB-SubCell"/>
</dbReference>
<evidence type="ECO:0000256" key="9">
    <source>
        <dbReference type="ARBA" id="ARBA00023136"/>
    </source>
</evidence>
<evidence type="ECO:0000256" key="6">
    <source>
        <dbReference type="ARBA" id="ARBA00022475"/>
    </source>
</evidence>
<comment type="subcellular location">
    <subcellularLocation>
        <location evidence="1">Cell membrane</location>
    </subcellularLocation>
</comment>
<name>A0ABD1CNE6_CULPP</name>
<dbReference type="EC" id="3.1.3.62" evidence="4"/>
<keyword evidence="10" id="KW-0325">Glycoprotein</keyword>
<evidence type="ECO:0000259" key="17">
    <source>
        <dbReference type="Pfam" id="PF15995"/>
    </source>
</evidence>
<gene>
    <name evidence="18" type="ORF">pipiens_004097</name>
</gene>
<evidence type="ECO:0000256" key="11">
    <source>
        <dbReference type="ARBA" id="ARBA00031642"/>
    </source>
</evidence>
<dbReference type="FunFam" id="3.40.50.1240:FF:000014">
    <property type="entry name" value="Multiple inositol polyphosphate phosphatase 1"/>
    <property type="match status" value="1"/>
</dbReference>
<sequence length="791" mass="93781">MYAYRVVIVWCCTLLVTVGAQSCAEEHWEVVHRRLGTKTPYRHVFREVERNPVELEGCRVTKTWGLFRHGTRNPKTEVIDAMHRDLVEIRNEILQHKRLCRRELELFRAWTPARLDPDSDEKLLVGEGADELREIGRRFRRRYARALPERYNSKDFYFKFTKTERAEYSARNFSLGLFGVEEDIEFPEALAKDPVLRFYKLCERWRLDIKHNPEASHEVNLWYKSKIMKQQIKHVSKKIGTYLDADSIYLIYQTCAFETAWTKRHVSPWCLLLDRYTFEALVFGEDLEYYWIDGYGHELTYAQACSAFRDLFERFDNEDGTKEAFTFYFTHSGTLLKAMAFLGLYRDDYPLTHRDFERKRQWRVSEIDAFATNLVFTKLECSNETKVLLTHQERPVPIPGCSQPGQTLCSYEDFRQLFRERIESCAFEGMCAPQNVPKREELAKIDSAVETAQTQTDLATQKSRDAHMIKLLLRKLIDDSIASCLLTPRSNCPECWQAYEHQRKLQTRANCGCPDAAKPFCFRNIDVPYEFDYRKILEDDAAQPVQCPMKRAIRVALEMEREDADEGVAIDRCMKNMWRCELKLWNEQFLKGMEDVREKETKIDFLDFPYIDSKDPVFLQQLLKRALLKLSESPKYVLATFPEAYKLPFLNAWIRNRYGVRISAKRKQEMLHESKHFWEWLIPRVTEMRWPICADLGLEGRVNWNYKRRLDETAQKHLAKFYRKFKKIQIQEGRLYWSTMDAYGTNVDRFRQVFFDYLPNCEPLVGPMVRPWQTYEHRNASVPGSDSKTRC</sequence>
<dbReference type="Pfam" id="PF00328">
    <property type="entry name" value="His_Phos_2"/>
    <property type="match status" value="1"/>
</dbReference>
<evidence type="ECO:0000256" key="10">
    <source>
        <dbReference type="ARBA" id="ARBA00023180"/>
    </source>
</evidence>
<dbReference type="Gene3D" id="3.40.50.1240">
    <property type="entry name" value="Phosphoglycerate mutase-like"/>
    <property type="match status" value="1"/>
</dbReference>
<evidence type="ECO:0000256" key="3">
    <source>
        <dbReference type="ARBA" id="ARBA00012976"/>
    </source>
</evidence>
<dbReference type="Pfam" id="PF15995">
    <property type="entry name" value="DUF4771"/>
    <property type="match status" value="1"/>
</dbReference>
<evidence type="ECO:0000256" key="2">
    <source>
        <dbReference type="ARBA" id="ARBA00008422"/>
    </source>
</evidence>
<dbReference type="Proteomes" id="UP001562425">
    <property type="component" value="Unassembled WGS sequence"/>
</dbReference>
<keyword evidence="19" id="KW-1185">Reference proteome</keyword>
<keyword evidence="9" id="KW-0472">Membrane</keyword>
<feature type="signal peptide" evidence="16">
    <location>
        <begin position="1"/>
        <end position="20"/>
    </location>
</feature>
<evidence type="ECO:0000256" key="4">
    <source>
        <dbReference type="ARBA" id="ARBA00013040"/>
    </source>
</evidence>